<gene>
    <name evidence="3" type="ORF">PG993_010979</name>
</gene>
<dbReference type="SMART" id="SM00256">
    <property type="entry name" value="FBOX"/>
    <property type="match status" value="1"/>
</dbReference>
<dbReference type="Proteomes" id="UP001444661">
    <property type="component" value="Unassembled WGS sequence"/>
</dbReference>
<dbReference type="InterPro" id="IPR036047">
    <property type="entry name" value="F-box-like_dom_sf"/>
</dbReference>
<dbReference type="Pfam" id="PF00646">
    <property type="entry name" value="F-box"/>
    <property type="match status" value="1"/>
</dbReference>
<comment type="caution">
    <text evidence="3">The sequence shown here is derived from an EMBL/GenBank/DDBJ whole genome shotgun (WGS) entry which is preliminary data.</text>
</comment>
<reference evidence="3 4" key="1">
    <citation type="submission" date="2023-01" db="EMBL/GenBank/DDBJ databases">
        <title>Analysis of 21 Apiospora genomes using comparative genomics revels a genus with tremendous synthesis potential of carbohydrate active enzymes and secondary metabolites.</title>
        <authorList>
            <person name="Sorensen T."/>
        </authorList>
    </citation>
    <scope>NUCLEOTIDE SEQUENCE [LARGE SCALE GENOMIC DNA]</scope>
    <source>
        <strain evidence="3 4">CBS 33761</strain>
    </source>
</reference>
<feature type="compositionally biased region" description="Polar residues" evidence="1">
    <location>
        <begin position="1"/>
        <end position="11"/>
    </location>
</feature>
<feature type="region of interest" description="Disordered" evidence="1">
    <location>
        <begin position="1"/>
        <end position="20"/>
    </location>
</feature>
<evidence type="ECO:0000259" key="2">
    <source>
        <dbReference type="PROSITE" id="PS50181"/>
    </source>
</evidence>
<name>A0ABR1SD26_9PEZI</name>
<dbReference type="PROSITE" id="PS50181">
    <property type="entry name" value="FBOX"/>
    <property type="match status" value="1"/>
</dbReference>
<sequence>MTPSPLSSELSIHQDVSPPGDIIAPQGDNRSCRLYQIPEEIILELCKFLDGSDVYIMRQTCQKFRRILSTPRFVQPTLWTIGARVHNPRTYFDLPTLKTDWGDVVERLRRRGCCSSCTNARLPGPLGADSTYDRVMRRMENQRQWCDPCMYIHPLILFPHDQRGLASGARCILSLGGIKVCPHFSFSVAEFEKIRRQYTTPERKHRRQLFRCGQCSGGMTGLMLPTVTWVPGFSMWPTRDRIKIKWRLYLKLDKKDFFYIKQYVKDGLNQTDAHRAVQRALSRASKNHDDLLCPHRSFDDGRLLEAFKREYPSNPPLIFPTNEGGATISRQYPDHYERYPDVLLASFQSDDTCRSCNLYESSWGNQVEWKWEVRNEEATGLSLEREITLTIPDLRVPYKYMEHDEWLQMLPPPSYGLLQDVELRHITWCPDKACANGREDLRNHFRVLGNVQSMELYPLFVPEPGVQPAVRGRDLHVRRVEDPLRYV</sequence>
<keyword evidence="4" id="KW-1185">Reference proteome</keyword>
<feature type="domain" description="F-box" evidence="2">
    <location>
        <begin position="31"/>
        <end position="77"/>
    </location>
</feature>
<dbReference type="InterPro" id="IPR001810">
    <property type="entry name" value="F-box_dom"/>
</dbReference>
<protein>
    <recommendedName>
        <fullName evidence="2">F-box domain-containing protein</fullName>
    </recommendedName>
</protein>
<evidence type="ECO:0000313" key="4">
    <source>
        <dbReference type="Proteomes" id="UP001444661"/>
    </source>
</evidence>
<accession>A0ABR1SD26</accession>
<evidence type="ECO:0000313" key="3">
    <source>
        <dbReference type="EMBL" id="KAK8029688.1"/>
    </source>
</evidence>
<proteinExistence type="predicted"/>
<dbReference type="SUPFAM" id="SSF81383">
    <property type="entry name" value="F-box domain"/>
    <property type="match status" value="1"/>
</dbReference>
<evidence type="ECO:0000256" key="1">
    <source>
        <dbReference type="SAM" id="MobiDB-lite"/>
    </source>
</evidence>
<organism evidence="3 4">
    <name type="scientific">Apiospora rasikravindrae</name>
    <dbReference type="NCBI Taxonomy" id="990691"/>
    <lineage>
        <taxon>Eukaryota</taxon>
        <taxon>Fungi</taxon>
        <taxon>Dikarya</taxon>
        <taxon>Ascomycota</taxon>
        <taxon>Pezizomycotina</taxon>
        <taxon>Sordariomycetes</taxon>
        <taxon>Xylariomycetidae</taxon>
        <taxon>Amphisphaeriales</taxon>
        <taxon>Apiosporaceae</taxon>
        <taxon>Apiospora</taxon>
    </lineage>
</organism>
<dbReference type="EMBL" id="JAQQWK010000010">
    <property type="protein sequence ID" value="KAK8029688.1"/>
    <property type="molecule type" value="Genomic_DNA"/>
</dbReference>
<dbReference type="CDD" id="cd09917">
    <property type="entry name" value="F-box_SF"/>
    <property type="match status" value="1"/>
</dbReference>